<dbReference type="EMBL" id="JBHSXQ010000003">
    <property type="protein sequence ID" value="MFC6905510.1"/>
    <property type="molecule type" value="Genomic_DNA"/>
</dbReference>
<dbReference type="RefSeq" id="WP_340604033.1">
    <property type="nucleotide sequence ID" value="NZ_JBBMXV010000003.1"/>
</dbReference>
<feature type="transmembrane region" description="Helical" evidence="1">
    <location>
        <begin position="12"/>
        <end position="39"/>
    </location>
</feature>
<dbReference type="Proteomes" id="UP001596312">
    <property type="component" value="Unassembled WGS sequence"/>
</dbReference>
<dbReference type="InterPro" id="IPR018649">
    <property type="entry name" value="SHOCT"/>
</dbReference>
<name>A0ABD5V2A4_9EURY</name>
<accession>A0ABD5V2A4</accession>
<keyword evidence="1" id="KW-0812">Transmembrane</keyword>
<keyword evidence="4" id="KW-1185">Reference proteome</keyword>
<reference evidence="3 4" key="1">
    <citation type="journal article" date="2019" name="Int. J. Syst. Evol. Microbiol.">
        <title>The Global Catalogue of Microorganisms (GCM) 10K type strain sequencing project: providing services to taxonomists for standard genome sequencing and annotation.</title>
        <authorList>
            <consortium name="The Broad Institute Genomics Platform"/>
            <consortium name="The Broad Institute Genome Sequencing Center for Infectious Disease"/>
            <person name="Wu L."/>
            <person name="Ma J."/>
        </authorList>
    </citation>
    <scope>NUCLEOTIDE SEQUENCE [LARGE SCALE GENOMIC DNA]</scope>
    <source>
        <strain evidence="3 4">CGMCC 1.3240</strain>
    </source>
</reference>
<gene>
    <name evidence="3" type="ORF">ACFQGH_09920</name>
</gene>
<evidence type="ECO:0000313" key="4">
    <source>
        <dbReference type="Proteomes" id="UP001596312"/>
    </source>
</evidence>
<dbReference type="AlphaFoldDB" id="A0ABD5V2A4"/>
<evidence type="ECO:0000313" key="3">
    <source>
        <dbReference type="EMBL" id="MFC6905510.1"/>
    </source>
</evidence>
<evidence type="ECO:0000259" key="2">
    <source>
        <dbReference type="Pfam" id="PF09851"/>
    </source>
</evidence>
<organism evidence="3 4">
    <name type="scientific">Halalkalicoccus tibetensis</name>
    <dbReference type="NCBI Taxonomy" id="175632"/>
    <lineage>
        <taxon>Archaea</taxon>
        <taxon>Methanobacteriati</taxon>
        <taxon>Methanobacteriota</taxon>
        <taxon>Stenosarchaea group</taxon>
        <taxon>Halobacteria</taxon>
        <taxon>Halobacteriales</taxon>
        <taxon>Halococcaceae</taxon>
        <taxon>Halalkalicoccus</taxon>
    </lineage>
</organism>
<comment type="caution">
    <text evidence="3">The sequence shown here is derived from an EMBL/GenBank/DDBJ whole genome shotgun (WGS) entry which is preliminary data.</text>
</comment>
<sequence>MSLGTWAKENPILAIVAIVFGAGILTTGMVFGTGLLIVLAAEAPFVLLVLLFVALLAVGLAVRSGLALGGEDEEDEELDPLTELERRYVRGEITEEEFEHRLSTLLDAEERAGRDAELEAGHEYALETER</sequence>
<keyword evidence="1" id="KW-1133">Transmembrane helix</keyword>
<proteinExistence type="predicted"/>
<protein>
    <submittedName>
        <fullName evidence="3">SHOCT domain-containing protein</fullName>
    </submittedName>
</protein>
<feature type="domain" description="SHOCT" evidence="2">
    <location>
        <begin position="79"/>
        <end position="106"/>
    </location>
</feature>
<evidence type="ECO:0000256" key="1">
    <source>
        <dbReference type="SAM" id="Phobius"/>
    </source>
</evidence>
<feature type="transmembrane region" description="Helical" evidence="1">
    <location>
        <begin position="45"/>
        <end position="62"/>
    </location>
</feature>
<keyword evidence="1" id="KW-0472">Membrane</keyword>
<dbReference type="Pfam" id="PF09851">
    <property type="entry name" value="SHOCT"/>
    <property type="match status" value="1"/>
</dbReference>